<protein>
    <submittedName>
        <fullName evidence="2">Diamine N-acetyltransferase</fullName>
    </submittedName>
</protein>
<evidence type="ECO:0000313" key="2">
    <source>
        <dbReference type="EMBL" id="SHH71939.1"/>
    </source>
</evidence>
<keyword evidence="3" id="KW-1185">Reference proteome</keyword>
<dbReference type="PANTHER" id="PTHR43415">
    <property type="entry name" value="SPERMIDINE N(1)-ACETYLTRANSFERASE"/>
    <property type="match status" value="1"/>
</dbReference>
<evidence type="ECO:0000313" key="3">
    <source>
        <dbReference type="Proteomes" id="UP000184109"/>
    </source>
</evidence>
<reference evidence="3" key="1">
    <citation type="submission" date="2016-11" db="EMBL/GenBank/DDBJ databases">
        <authorList>
            <person name="Varghese N."/>
            <person name="Submissions S."/>
        </authorList>
    </citation>
    <scope>NUCLEOTIDE SEQUENCE [LARGE SCALE GENOMIC DNA]</scope>
    <source>
        <strain evidence="3">DSM 100572</strain>
    </source>
</reference>
<accession>A0A1M5V9K5</accession>
<dbReference type="Pfam" id="PF13302">
    <property type="entry name" value="Acetyltransf_3"/>
    <property type="match status" value="1"/>
</dbReference>
<dbReference type="Proteomes" id="UP000184109">
    <property type="component" value="Unassembled WGS sequence"/>
</dbReference>
<keyword evidence="2" id="KW-0808">Transferase</keyword>
<sequence>MYSTETSNIMGKLTGKNIRLRALEPTDLEFLYNIENNEAYWEVSNTQTPYSRYILKQYLENAHLDIYEAKQLRFAIEDKKHQIVGMIDLFDFSPQHLRAGVGILIDQNHQQKGYATEAIKLLNKYAFSFLNLRQLYANITTDNQKSIQLFEKLGYQLIGIRKDWIFSDGDFKDVAFYQLIHPSILHEKNIL</sequence>
<dbReference type="STRING" id="1195760.SAMN05444281_1628"/>
<name>A0A1M5V9K5_9FLAO</name>
<dbReference type="PANTHER" id="PTHR43415:SF3">
    <property type="entry name" value="GNAT-FAMILY ACETYLTRANSFERASE"/>
    <property type="match status" value="1"/>
</dbReference>
<feature type="domain" description="N-acetyltransferase" evidence="1">
    <location>
        <begin position="18"/>
        <end position="181"/>
    </location>
</feature>
<dbReference type="GO" id="GO:0016747">
    <property type="term" value="F:acyltransferase activity, transferring groups other than amino-acyl groups"/>
    <property type="evidence" value="ECO:0007669"/>
    <property type="project" value="InterPro"/>
</dbReference>
<dbReference type="AlphaFoldDB" id="A0A1M5V9K5"/>
<gene>
    <name evidence="2" type="ORF">SAMN05444281_1628</name>
</gene>
<dbReference type="EMBL" id="FQXQ01000003">
    <property type="protein sequence ID" value="SHH71939.1"/>
    <property type="molecule type" value="Genomic_DNA"/>
</dbReference>
<evidence type="ECO:0000259" key="1">
    <source>
        <dbReference type="PROSITE" id="PS51186"/>
    </source>
</evidence>
<organism evidence="2 3">
    <name type="scientific">Wenyingzhuangia marina</name>
    <dbReference type="NCBI Taxonomy" id="1195760"/>
    <lineage>
        <taxon>Bacteria</taxon>
        <taxon>Pseudomonadati</taxon>
        <taxon>Bacteroidota</taxon>
        <taxon>Flavobacteriia</taxon>
        <taxon>Flavobacteriales</taxon>
        <taxon>Flavobacteriaceae</taxon>
        <taxon>Wenyingzhuangia</taxon>
    </lineage>
</organism>
<dbReference type="SUPFAM" id="SSF55729">
    <property type="entry name" value="Acyl-CoA N-acyltransferases (Nat)"/>
    <property type="match status" value="1"/>
</dbReference>
<proteinExistence type="predicted"/>
<dbReference type="Gene3D" id="3.40.630.30">
    <property type="match status" value="1"/>
</dbReference>
<dbReference type="PROSITE" id="PS51186">
    <property type="entry name" value="GNAT"/>
    <property type="match status" value="1"/>
</dbReference>
<dbReference type="InterPro" id="IPR000182">
    <property type="entry name" value="GNAT_dom"/>
</dbReference>
<dbReference type="InterPro" id="IPR016181">
    <property type="entry name" value="Acyl_CoA_acyltransferase"/>
</dbReference>